<evidence type="ECO:0000256" key="5">
    <source>
        <dbReference type="ARBA" id="ARBA00022824"/>
    </source>
</evidence>
<comment type="function">
    <text evidence="12">Cleaves the distal alpha 1,2-linked glucose residue from the Glc(3)Man(9)GlcNAc(2) oligosaccharide precursor.</text>
</comment>
<evidence type="ECO:0000256" key="9">
    <source>
        <dbReference type="ARBA" id="ARBA00023180"/>
    </source>
</evidence>
<protein>
    <recommendedName>
        <fullName evidence="11 12">Mannosyl-oligosaccharide glucosidase</fullName>
        <ecNumber evidence="11 12">3.2.1.106</ecNumber>
    </recommendedName>
</protein>
<evidence type="ECO:0000256" key="12">
    <source>
        <dbReference type="RuleBase" id="RU368089"/>
    </source>
</evidence>
<feature type="domain" description="Glycosyl hydrolase family 63 N-terminal" evidence="14">
    <location>
        <begin position="115"/>
        <end position="286"/>
    </location>
</feature>
<evidence type="ECO:0000313" key="16">
    <source>
        <dbReference type="Proteomes" id="UP000063063"/>
    </source>
</evidence>
<evidence type="ECO:0000256" key="4">
    <source>
        <dbReference type="ARBA" id="ARBA00022801"/>
    </source>
</evidence>
<keyword evidence="6" id="KW-0735">Signal-anchor</keyword>
<keyword evidence="7 12" id="KW-1133">Transmembrane helix</keyword>
<keyword evidence="9" id="KW-0325">Glycoprotein</keyword>
<name>A0A088SDN5_LEIPA</name>
<dbReference type="InterPro" id="IPR038518">
    <property type="entry name" value="Glyco_hydro_63N_sf"/>
</dbReference>
<dbReference type="VEuPathDB" id="TriTrypDB:LPAL13_280029600"/>
<dbReference type="InterPro" id="IPR008928">
    <property type="entry name" value="6-hairpin_glycosidase_sf"/>
</dbReference>
<dbReference type="RefSeq" id="XP_010700573.1">
    <property type="nucleotide sequence ID" value="XM_010702271.1"/>
</dbReference>
<keyword evidence="5 12" id="KW-0256">Endoplasmic reticulum</keyword>
<dbReference type="GO" id="GO:0006487">
    <property type="term" value="P:protein N-linked glycosylation"/>
    <property type="evidence" value="ECO:0007669"/>
    <property type="project" value="UniProtKB-UniRule"/>
</dbReference>
<dbReference type="GeneID" id="22576678"/>
<gene>
    <name evidence="15" type="ORF">LPMP_282330</name>
</gene>
<dbReference type="OrthoDB" id="410058at2759"/>
<dbReference type="Gene3D" id="2.70.98.110">
    <property type="entry name" value="Glycosyl hydrolase family 63, N-terminal domain"/>
    <property type="match status" value="1"/>
</dbReference>
<evidence type="ECO:0000256" key="2">
    <source>
        <dbReference type="ARBA" id="ARBA00010833"/>
    </source>
</evidence>
<dbReference type="PANTHER" id="PTHR10412">
    <property type="entry name" value="MANNOSYL-OLIGOSACCHARIDE GLUCOSIDASE"/>
    <property type="match status" value="1"/>
</dbReference>
<feature type="transmembrane region" description="Helical" evidence="12">
    <location>
        <begin position="45"/>
        <end position="66"/>
    </location>
</feature>
<evidence type="ECO:0000256" key="3">
    <source>
        <dbReference type="ARBA" id="ARBA00022692"/>
    </source>
</evidence>
<comment type="similarity">
    <text evidence="2 12">Belongs to the glycosyl hydrolase 63 family.</text>
</comment>
<evidence type="ECO:0000256" key="8">
    <source>
        <dbReference type="ARBA" id="ARBA00023136"/>
    </source>
</evidence>
<dbReference type="VEuPathDB" id="TriTrypDB:LPMP_282330"/>
<dbReference type="InterPro" id="IPR031335">
    <property type="entry name" value="Glyco_hydro_63_C"/>
</dbReference>
<dbReference type="InterPro" id="IPR031631">
    <property type="entry name" value="Glyco_hydro_63N"/>
</dbReference>
<evidence type="ECO:0000259" key="14">
    <source>
        <dbReference type="Pfam" id="PF16923"/>
    </source>
</evidence>
<keyword evidence="4 12" id="KW-0378">Hydrolase</keyword>
<keyword evidence="8 12" id="KW-0472">Membrane</keyword>
<evidence type="ECO:0000256" key="1">
    <source>
        <dbReference type="ARBA" id="ARBA00004648"/>
    </source>
</evidence>
<evidence type="ECO:0000256" key="7">
    <source>
        <dbReference type="ARBA" id="ARBA00022989"/>
    </source>
</evidence>
<keyword evidence="16" id="KW-1185">Reference proteome</keyword>
<evidence type="ECO:0000256" key="10">
    <source>
        <dbReference type="ARBA" id="ARBA00023295"/>
    </source>
</evidence>
<dbReference type="Pfam" id="PF03200">
    <property type="entry name" value="Glyco_hydro_63"/>
    <property type="match status" value="1"/>
</dbReference>
<dbReference type="InterPro" id="IPR012341">
    <property type="entry name" value="6hp_glycosidase-like_sf"/>
</dbReference>
<dbReference type="AlphaFoldDB" id="A0A088SDN5"/>
<sequence>MRDRRLLLKKDAETDATEVSMPAESVQERYQRAKKRQAKDTRRGVLSYLLFILVFLGIPLLIVAHYTPFFVFQSLRCHLQEQYIWSDRTVQAMEDGYTRYFNEPPLYPSREYNRTMMWGTYEPSRIFAVKSRSLQPVTVGIAWYDSAMEHPLRHTMPYLHNKVNAPRTTQKKDSDPEVMQVMWTVNDGLHYAKEVVEDRGNKVSLEIELLKSPFADAWHVRIHGRVEGNSPLVMVVYMSHADIQERIELEAPTERNDGDWSPVLKSRMQPEGEAEHTDFTLRVYDDHSPLYDTAPWHVYGLHTDVEKAFQRTAVDAVGATPAERAAAGGRGIGGGAHVGELQQQQLDLRRLPESVFTYIQAKDPQSFQTPSSWMSHNIMILRKAYDSSFRLQLSLSPVDHAQSDAAPEASTTHRIGNPVPRYEALSTCQLTNALRWRSKAISLHSAKVFRPWLTVFNSTQGLYERIATSALAELFGSLTFTRGHYLHVSADVDDAWDQQGRAAELWSDKQLQASRQRVSALAAIGSRTDEAYGQPSLTGLLLLFLTRWNKEVAKDIFASWLLGAQDPETGFVPNRAVFSAETRSFTPRALRYEHPTMASPPTLLLGLEELLKEMSRKSARLASANRRKTRNTPEYFERERVADKAFLRTILPALKRWRTWWHRTQCGGATDELARHCRSRRPLEEWPLQPVEDQPESLLVYRWRGRDRHWLPTSGMEDYPRPICAGEHHREAHVDAFSWVALLSTLISRIETEFLHETESVRLDWEAHLNAVHWNATEMRYGDRIGCSSWTHTPYFGYANLYPVMLGVVRRDLSRAARTIALAQQELESDYGLMSVSFSSVRLARESGLPHHNMWMGYVWPSANLLFLYGVKSHYLEVLDSTSAAAGGLAETQLYNFYTSLRVNIIEAIRGGSRWWEYYSPLDGRGEGSKTHVATHSLLLGLLDNFA</sequence>
<organism evidence="15 16">
    <name type="scientific">Leishmania panamensis</name>
    <dbReference type="NCBI Taxonomy" id="5679"/>
    <lineage>
        <taxon>Eukaryota</taxon>
        <taxon>Discoba</taxon>
        <taxon>Euglenozoa</taxon>
        <taxon>Kinetoplastea</taxon>
        <taxon>Metakinetoplastina</taxon>
        <taxon>Trypanosomatida</taxon>
        <taxon>Trypanosomatidae</taxon>
        <taxon>Leishmaniinae</taxon>
        <taxon>Leishmania</taxon>
        <taxon>Leishmania guyanensis species complex</taxon>
    </lineage>
</organism>
<dbReference type="eggNOG" id="KOG2161">
    <property type="taxonomic scope" value="Eukaryota"/>
</dbReference>
<dbReference type="SUPFAM" id="SSF48208">
    <property type="entry name" value="Six-hairpin glycosidases"/>
    <property type="match status" value="1"/>
</dbReference>
<dbReference type="GO" id="GO:0004573">
    <property type="term" value="F:Glc3Man9GlcNAc2 oligosaccharide glucosidase activity"/>
    <property type="evidence" value="ECO:0007669"/>
    <property type="project" value="UniProtKB-UniRule"/>
</dbReference>
<dbReference type="EMBL" id="CP009397">
    <property type="protein sequence ID" value="AIN99866.1"/>
    <property type="molecule type" value="Genomic_DNA"/>
</dbReference>
<comment type="catalytic activity">
    <reaction evidence="12">
        <text>N(4)-(alpha-D-Glc-(1-&gt;2)-alpha-D-Glc-(1-&gt;3)-alpha-D-Glc-(1-&gt;3)-alpha-D-Man-(1-&gt;2)-alpha-D-Man-(1-&gt;2)-alpha-D-Man-(1-&gt;3)-[alpha-D-Man-(1-&gt;2)-alpha-D-Man-(1-&gt;3)-[alpha-D-Man-(1-&gt;2)-alpha-D-Man-(1-&gt;6)]-alpha-D-Man-(1-&gt;6)]-beta-D-Man-(1-&gt;4)-beta-D-GlcNAc-(1-&gt;4)-beta-D-GlcNAc)-L-asparaginyl-[protein] + H2O = N(4)-(alpha-D-Glc-(1-&gt;3)-alpha-D-Glc-(1-&gt;3)-alpha-D-Man-(1-&gt;2)-alpha-D-Man-(1-&gt;2)-alpha-D-Man-(1-&gt;3)-[alpha-D-Man-(1-&gt;2)-alpha-D-Man-(1-&gt;3)-[alpha-D-Man-(1-&gt;2)-alpha-D-Man-(1-&gt;6)]-alpha-D-Man-(1-&gt;6)]-beta-D-Man-(1-&gt;4)-beta-D-GlcNAc-(1-&gt;4)-beta-D-GlcNAc)-L-asparaginyl-[protein] + beta-D-glucose</text>
        <dbReference type="Rhea" id="RHEA:55988"/>
        <dbReference type="Rhea" id="RHEA-COMP:12806"/>
        <dbReference type="Rhea" id="RHEA-COMP:14355"/>
        <dbReference type="ChEBI" id="CHEBI:15377"/>
        <dbReference type="ChEBI" id="CHEBI:15903"/>
        <dbReference type="ChEBI" id="CHEBI:59082"/>
        <dbReference type="ChEBI" id="CHEBI:132537"/>
        <dbReference type="EC" id="3.2.1.106"/>
    </reaction>
</comment>
<dbReference type="GO" id="GO:0005789">
    <property type="term" value="C:endoplasmic reticulum membrane"/>
    <property type="evidence" value="ECO:0007669"/>
    <property type="project" value="UniProtKB-SubCell"/>
</dbReference>
<dbReference type="Gene3D" id="1.50.10.10">
    <property type="match status" value="1"/>
</dbReference>
<keyword evidence="10 12" id="KW-0326">Glycosidase</keyword>
<dbReference type="InterPro" id="IPR004888">
    <property type="entry name" value="Glycoside_hydrolase_63"/>
</dbReference>
<accession>A0A088SDN5</accession>
<comment type="subcellular location">
    <subcellularLocation>
        <location evidence="1 12">Endoplasmic reticulum membrane</location>
        <topology evidence="1 12">Single-pass type II membrane protein</topology>
    </subcellularLocation>
</comment>
<dbReference type="Proteomes" id="UP000063063">
    <property type="component" value="Chromosome 28"/>
</dbReference>
<proteinExistence type="inferred from homology"/>
<dbReference type="GO" id="GO:0009311">
    <property type="term" value="P:oligosaccharide metabolic process"/>
    <property type="evidence" value="ECO:0007669"/>
    <property type="project" value="UniProtKB-UniRule"/>
</dbReference>
<evidence type="ECO:0000259" key="13">
    <source>
        <dbReference type="Pfam" id="PF03200"/>
    </source>
</evidence>
<dbReference type="Pfam" id="PF16923">
    <property type="entry name" value="Glyco_hydro_63N"/>
    <property type="match status" value="1"/>
</dbReference>
<reference evidence="15 16" key="1">
    <citation type="journal article" date="2015" name="Sci. Rep.">
        <title>The genome of Leishmania panamensis: insights into genomics of the L. (Viannia) subgenus.</title>
        <authorList>
            <person name="Llanes A."/>
            <person name="Restrepo C.M."/>
            <person name="Vecchio G.D."/>
            <person name="Anguizola F.J."/>
            <person name="Lleonart R."/>
        </authorList>
    </citation>
    <scope>NUCLEOTIDE SEQUENCE [LARGE SCALE GENOMIC DNA]</scope>
    <source>
        <strain evidence="15 16">MHOM/PA/94/PSC-1</strain>
    </source>
</reference>
<keyword evidence="3 12" id="KW-0812">Transmembrane</keyword>
<dbReference type="EC" id="3.2.1.106" evidence="11 12"/>
<dbReference type="KEGG" id="lpan:LPMP_282330"/>
<evidence type="ECO:0000256" key="11">
    <source>
        <dbReference type="ARBA" id="ARBA00038888"/>
    </source>
</evidence>
<evidence type="ECO:0000256" key="6">
    <source>
        <dbReference type="ARBA" id="ARBA00022968"/>
    </source>
</evidence>
<evidence type="ECO:0000313" key="15">
    <source>
        <dbReference type="EMBL" id="AIN99866.1"/>
    </source>
</evidence>
<feature type="domain" description="Glycosyl hydrolase family 63 C-terminal" evidence="13">
    <location>
        <begin position="431"/>
        <end position="940"/>
    </location>
</feature>
<dbReference type="PANTHER" id="PTHR10412:SF11">
    <property type="entry name" value="MANNOSYL-OLIGOSACCHARIDE GLUCOSIDASE"/>
    <property type="match status" value="1"/>
</dbReference>